<organism evidence="2 3">
    <name type="scientific">Verticillium longisporum</name>
    <name type="common">Verticillium dahliae var. longisporum</name>
    <dbReference type="NCBI Taxonomy" id="100787"/>
    <lineage>
        <taxon>Eukaryota</taxon>
        <taxon>Fungi</taxon>
        <taxon>Dikarya</taxon>
        <taxon>Ascomycota</taxon>
        <taxon>Pezizomycotina</taxon>
        <taxon>Sordariomycetes</taxon>
        <taxon>Hypocreomycetidae</taxon>
        <taxon>Glomerellales</taxon>
        <taxon>Plectosphaerellaceae</taxon>
        <taxon>Verticillium</taxon>
    </lineage>
</organism>
<protein>
    <submittedName>
        <fullName evidence="2">Uncharacterized protein</fullName>
    </submittedName>
</protein>
<accession>A0A0G4MUU8</accession>
<dbReference type="Proteomes" id="UP000044602">
    <property type="component" value="Unassembled WGS sequence"/>
</dbReference>
<gene>
    <name evidence="2" type="ORF">BN1708_020430</name>
</gene>
<reference evidence="2 3" key="1">
    <citation type="submission" date="2015-05" db="EMBL/GenBank/DDBJ databases">
        <authorList>
            <person name="Wang D.B."/>
            <person name="Wang M."/>
        </authorList>
    </citation>
    <scope>NUCLEOTIDE SEQUENCE [LARGE SCALE GENOMIC DNA]</scope>
    <source>
        <strain evidence="2">VL1</strain>
    </source>
</reference>
<evidence type="ECO:0000313" key="3">
    <source>
        <dbReference type="Proteomes" id="UP000044602"/>
    </source>
</evidence>
<feature type="region of interest" description="Disordered" evidence="1">
    <location>
        <begin position="1"/>
        <end position="41"/>
    </location>
</feature>
<sequence>MSGGGTTVKRGLMSSKLVSETSKDQVAKLEADRDALDEKFQ</sequence>
<evidence type="ECO:0000256" key="1">
    <source>
        <dbReference type="SAM" id="MobiDB-lite"/>
    </source>
</evidence>
<feature type="compositionally biased region" description="Basic and acidic residues" evidence="1">
    <location>
        <begin position="21"/>
        <end position="41"/>
    </location>
</feature>
<feature type="non-terminal residue" evidence="2">
    <location>
        <position position="41"/>
    </location>
</feature>
<dbReference type="STRING" id="100787.A0A0G4MUU8"/>
<evidence type="ECO:0000313" key="2">
    <source>
        <dbReference type="EMBL" id="CRK37954.1"/>
    </source>
</evidence>
<dbReference type="EMBL" id="CVQH01025136">
    <property type="protein sequence ID" value="CRK37954.1"/>
    <property type="molecule type" value="Genomic_DNA"/>
</dbReference>
<name>A0A0G4MUU8_VERLO</name>
<dbReference type="AlphaFoldDB" id="A0A0G4MUU8"/>
<proteinExistence type="predicted"/>
<keyword evidence="3" id="KW-1185">Reference proteome</keyword>